<sequence>MMHAERHPQGVGVHSAMVCQRRYGSGASKLSLLLVLLINHELVFQALVERDGKLAAGPVDLLAAGTATGVVDVQAIEQKGEVVDLLFGRTLEGKLLSGVPGDEIDDDIHVLDIGGELFGAELVGVDTAKHAILDGETFSTKALVVYQGSLQGHDVPLLVHRHDTVTRAIVSSHQRDGKLDGKFLLSEFEDAGHHTTGGDGDAPETDVVGILFVEIADGAGDCCDVGKRFAHSHIDDVRDGLVAHPKQMDILLDDLFCTEIAQKAHRASSAEGASHCTTYLAGEACSVPSLLVDEQHAFDNFSVMQADAHLGRPTLVAFAGLDGGG</sequence>
<name>A0A644YJB8_9ZZZZ</name>
<organism evidence="1">
    <name type="scientific">bioreactor metagenome</name>
    <dbReference type="NCBI Taxonomy" id="1076179"/>
    <lineage>
        <taxon>unclassified sequences</taxon>
        <taxon>metagenomes</taxon>
        <taxon>ecological metagenomes</taxon>
    </lineage>
</organism>
<accession>A0A644YJB8</accession>
<protein>
    <submittedName>
        <fullName evidence="1">Uncharacterized protein</fullName>
    </submittedName>
</protein>
<proteinExistence type="predicted"/>
<gene>
    <name evidence="1" type="ORF">SDC9_74909</name>
</gene>
<dbReference type="AlphaFoldDB" id="A0A644YJB8"/>
<reference evidence="1" key="1">
    <citation type="submission" date="2019-08" db="EMBL/GenBank/DDBJ databases">
        <authorList>
            <person name="Kucharzyk K."/>
            <person name="Murdoch R.W."/>
            <person name="Higgins S."/>
            <person name="Loffler F."/>
        </authorList>
    </citation>
    <scope>NUCLEOTIDE SEQUENCE</scope>
</reference>
<dbReference type="EMBL" id="VSSQ01005240">
    <property type="protein sequence ID" value="MPM28387.1"/>
    <property type="molecule type" value="Genomic_DNA"/>
</dbReference>
<evidence type="ECO:0000313" key="1">
    <source>
        <dbReference type="EMBL" id="MPM28387.1"/>
    </source>
</evidence>
<comment type="caution">
    <text evidence="1">The sequence shown here is derived from an EMBL/GenBank/DDBJ whole genome shotgun (WGS) entry which is preliminary data.</text>
</comment>